<dbReference type="Proteomes" id="UP001597534">
    <property type="component" value="Unassembled WGS sequence"/>
</dbReference>
<dbReference type="InterPro" id="IPR046357">
    <property type="entry name" value="PPIase_dom_sf"/>
</dbReference>
<gene>
    <name evidence="1" type="ORF">ACFS5J_01945</name>
</gene>
<dbReference type="SUPFAM" id="SSF54534">
    <property type="entry name" value="FKBP-like"/>
    <property type="match status" value="1"/>
</dbReference>
<dbReference type="Gene3D" id="3.10.50.40">
    <property type="match status" value="1"/>
</dbReference>
<keyword evidence="2" id="KW-1185">Reference proteome</keyword>
<organism evidence="1 2">
    <name type="scientific">Flavobacterium chuncheonense</name>
    <dbReference type="NCBI Taxonomy" id="2026653"/>
    <lineage>
        <taxon>Bacteria</taxon>
        <taxon>Pseudomonadati</taxon>
        <taxon>Bacteroidota</taxon>
        <taxon>Flavobacteriia</taxon>
        <taxon>Flavobacteriales</taxon>
        <taxon>Flavobacteriaceae</taxon>
        <taxon>Flavobacterium</taxon>
    </lineage>
</organism>
<dbReference type="PROSITE" id="PS00018">
    <property type="entry name" value="EF_HAND_1"/>
    <property type="match status" value="1"/>
</dbReference>
<keyword evidence="1" id="KW-0413">Isomerase</keyword>
<dbReference type="EMBL" id="JBHUPC010000010">
    <property type="protein sequence ID" value="MFD2890774.1"/>
    <property type="molecule type" value="Genomic_DNA"/>
</dbReference>
<evidence type="ECO:0000313" key="1">
    <source>
        <dbReference type="EMBL" id="MFD2890774.1"/>
    </source>
</evidence>
<dbReference type="RefSeq" id="WP_379810271.1">
    <property type="nucleotide sequence ID" value="NZ_JBHUPC010000010.1"/>
</dbReference>
<protein>
    <submittedName>
        <fullName evidence="1">FKBP-type peptidyl-prolyl cis-trans isomerase</fullName>
        <ecNumber evidence="1">5.2.1.8</ecNumber>
    </submittedName>
</protein>
<accession>A0ABW5YIA7</accession>
<proteinExistence type="predicted"/>
<comment type="caution">
    <text evidence="1">The sequence shown here is derived from an EMBL/GenBank/DDBJ whole genome shotgun (WGS) entry which is preliminary data.</text>
</comment>
<name>A0ABW5YIA7_9FLAO</name>
<sequence length="312" mass="34933">MKKIYTIGIVAFLLTLVACKKDDGTTITPPRDRQEVYNENIVEIENYLKNNYLEVVGDDATVKAIDADQVSIWDDAAYPLQSITVKNDSRTSLLTDGRIDDAVSYKLYYIVLNEGLGQTPTSVDSTFTAYKGWNLDNEIFDQNNNGYWFSFPESSISSISGYRQILSKVKTSPNNAPTLNPDGTLSWFDYGNVIVFIPSGLAYFNGVLTNIGQYAPIVFQIKLFTLRERDHDQDLIADKYEDLNGDNDFFNDDTDGDGVPDFLDIDDDGDNVLTKTELIETNDGNGNITYYDFDTVPTCGGTLKKYLDPSCQ</sequence>
<dbReference type="GO" id="GO:0003755">
    <property type="term" value="F:peptidyl-prolyl cis-trans isomerase activity"/>
    <property type="evidence" value="ECO:0007669"/>
    <property type="project" value="UniProtKB-EC"/>
</dbReference>
<dbReference type="EC" id="5.2.1.8" evidence="1"/>
<dbReference type="PROSITE" id="PS51257">
    <property type="entry name" value="PROKAR_LIPOPROTEIN"/>
    <property type="match status" value="1"/>
</dbReference>
<evidence type="ECO:0000313" key="2">
    <source>
        <dbReference type="Proteomes" id="UP001597534"/>
    </source>
</evidence>
<dbReference type="InterPro" id="IPR018247">
    <property type="entry name" value="EF_Hand_1_Ca_BS"/>
</dbReference>
<reference evidence="2" key="1">
    <citation type="journal article" date="2019" name="Int. J. Syst. Evol. Microbiol.">
        <title>The Global Catalogue of Microorganisms (GCM) 10K type strain sequencing project: providing services to taxonomists for standard genome sequencing and annotation.</title>
        <authorList>
            <consortium name="The Broad Institute Genomics Platform"/>
            <consortium name="The Broad Institute Genome Sequencing Center for Infectious Disease"/>
            <person name="Wu L."/>
            <person name="Ma J."/>
        </authorList>
    </citation>
    <scope>NUCLEOTIDE SEQUENCE [LARGE SCALE GENOMIC DNA]</scope>
    <source>
        <strain evidence="2">KCTC 22671</strain>
    </source>
</reference>